<dbReference type="RefSeq" id="WP_116707886.1">
    <property type="nucleotide sequence ID" value="NZ_QEKW01000004.1"/>
</dbReference>
<dbReference type="InterPro" id="IPR024344">
    <property type="entry name" value="MDMPI_metal-binding"/>
</dbReference>
<dbReference type="GO" id="GO:0046872">
    <property type="term" value="F:metal ion binding"/>
    <property type="evidence" value="ECO:0007669"/>
    <property type="project" value="InterPro"/>
</dbReference>
<dbReference type="PANTHER" id="PTHR40758">
    <property type="entry name" value="CONSERVED PROTEIN"/>
    <property type="match status" value="1"/>
</dbReference>
<feature type="domain" description="Mycothiol-dependent maleylpyruvate isomerase metal-binding" evidence="1">
    <location>
        <begin position="16"/>
        <end position="140"/>
    </location>
</feature>
<keyword evidence="3" id="KW-1185">Reference proteome</keyword>
<dbReference type="AlphaFoldDB" id="A0A2U1FF38"/>
<protein>
    <submittedName>
        <fullName evidence="2">Uncharacterized protein (TIGR03083 family)</fullName>
    </submittedName>
</protein>
<reference evidence="2 3" key="1">
    <citation type="submission" date="2018-04" db="EMBL/GenBank/DDBJ databases">
        <title>Genomic Encyclopedia of Type Strains, Phase IV (KMG-IV): sequencing the most valuable type-strain genomes for metagenomic binning, comparative biology and taxonomic classification.</title>
        <authorList>
            <person name="Goeker M."/>
        </authorList>
    </citation>
    <scope>NUCLEOTIDE SEQUENCE [LARGE SCALE GENOMIC DNA]</scope>
    <source>
        <strain evidence="2 3">DSM 45771</strain>
    </source>
</reference>
<dbReference type="OrthoDB" id="3671213at2"/>
<sequence>MYRPRLTVERYADEVAGQSRLLGEHLVGADLTTPVPSCPGWNLAQLTQHVDEGFRWVEALVRTRADGPGDDTAMRVLDPAPATTSAERADRIVAAGATLAATLRAAGADTAMWTPLSPGRSGFFARRFAHEALVHRADAALALGVPVDVADDLALDGLAEWMELGGLPQMLDVHPERRRLLGAGRTIRVAATDTDDADGAWLVDLSGPTMVHRRGEDTADDTADDTAEDTAAAATLRAPLATLLLVLYARRPLEAEGVVVDGDADLVRTWWEHSGFG</sequence>
<evidence type="ECO:0000313" key="3">
    <source>
        <dbReference type="Proteomes" id="UP000245639"/>
    </source>
</evidence>
<gene>
    <name evidence="2" type="ORF">C8D89_10446</name>
</gene>
<comment type="caution">
    <text evidence="2">The sequence shown here is derived from an EMBL/GenBank/DDBJ whole genome shotgun (WGS) entry which is preliminary data.</text>
</comment>
<organism evidence="2 3">
    <name type="scientific">Actinomycetospora cinnamomea</name>
    <dbReference type="NCBI Taxonomy" id="663609"/>
    <lineage>
        <taxon>Bacteria</taxon>
        <taxon>Bacillati</taxon>
        <taxon>Actinomycetota</taxon>
        <taxon>Actinomycetes</taxon>
        <taxon>Pseudonocardiales</taxon>
        <taxon>Pseudonocardiaceae</taxon>
        <taxon>Actinomycetospora</taxon>
    </lineage>
</organism>
<evidence type="ECO:0000259" key="1">
    <source>
        <dbReference type="Pfam" id="PF11716"/>
    </source>
</evidence>
<dbReference type="GO" id="GO:0005886">
    <property type="term" value="C:plasma membrane"/>
    <property type="evidence" value="ECO:0007669"/>
    <property type="project" value="TreeGrafter"/>
</dbReference>
<dbReference type="Pfam" id="PF11716">
    <property type="entry name" value="MDMPI_N"/>
    <property type="match status" value="1"/>
</dbReference>
<proteinExistence type="predicted"/>
<evidence type="ECO:0000313" key="2">
    <source>
        <dbReference type="EMBL" id="PVZ10835.1"/>
    </source>
</evidence>
<dbReference type="EMBL" id="QEKW01000004">
    <property type="protein sequence ID" value="PVZ10835.1"/>
    <property type="molecule type" value="Genomic_DNA"/>
</dbReference>
<name>A0A2U1FF38_9PSEU</name>
<accession>A0A2U1FF38</accession>
<dbReference type="Proteomes" id="UP000245639">
    <property type="component" value="Unassembled WGS sequence"/>
</dbReference>
<dbReference type="PANTHER" id="PTHR40758:SF1">
    <property type="entry name" value="CONSERVED PROTEIN"/>
    <property type="match status" value="1"/>
</dbReference>